<feature type="domain" description="PRC-barrel" evidence="1">
    <location>
        <begin position="13"/>
        <end position="87"/>
    </location>
</feature>
<gene>
    <name evidence="2" type="ORF">FPZ54_19350</name>
</gene>
<dbReference type="PANTHER" id="PTHR36505:SF1">
    <property type="entry name" value="BLR1072 PROTEIN"/>
    <property type="match status" value="1"/>
</dbReference>
<dbReference type="InterPro" id="IPR027275">
    <property type="entry name" value="PRC-brl_dom"/>
</dbReference>
<name>A0A518RKI8_9SPHN</name>
<dbReference type="AlphaFoldDB" id="A0A518RKI8"/>
<organism evidence="2 3">
    <name type="scientific">Sphingomonas suaedae</name>
    <dbReference type="NCBI Taxonomy" id="2599297"/>
    <lineage>
        <taxon>Bacteria</taxon>
        <taxon>Pseudomonadati</taxon>
        <taxon>Pseudomonadota</taxon>
        <taxon>Alphaproteobacteria</taxon>
        <taxon>Sphingomonadales</taxon>
        <taxon>Sphingomonadaceae</taxon>
        <taxon>Sphingomonas</taxon>
    </lineage>
</organism>
<dbReference type="RefSeq" id="WP_145849427.1">
    <property type="nucleotide sequence ID" value="NZ_CP042239.1"/>
</dbReference>
<reference evidence="2 3" key="1">
    <citation type="submission" date="2019-07" db="EMBL/GenBank/DDBJ databases">
        <title>Sphingomonas alkalisoli sp. nov., isolated from rhizosphere soil of Suaedae salsa.</title>
        <authorList>
            <person name="Zhang H."/>
            <person name="Xu L."/>
            <person name="Zhang J.-X."/>
            <person name="Sun J.-Q."/>
        </authorList>
    </citation>
    <scope>NUCLEOTIDE SEQUENCE [LARGE SCALE GENOMIC DNA]</scope>
    <source>
        <strain evidence="2 3">XS-10</strain>
    </source>
</reference>
<dbReference type="InterPro" id="IPR011033">
    <property type="entry name" value="PRC_barrel-like_sf"/>
</dbReference>
<evidence type="ECO:0000313" key="2">
    <source>
        <dbReference type="EMBL" id="QDX27955.1"/>
    </source>
</evidence>
<accession>A0A518RKI8</accession>
<protein>
    <submittedName>
        <fullName evidence="2">PRC-barrel domain containing protein</fullName>
    </submittedName>
</protein>
<evidence type="ECO:0000313" key="3">
    <source>
        <dbReference type="Proteomes" id="UP000318055"/>
    </source>
</evidence>
<dbReference type="Proteomes" id="UP000318055">
    <property type="component" value="Chromosome"/>
</dbReference>
<sequence length="120" mass="13269">MNTTVDSPNPLIASDRVEGTTVYDPSGEKLGSVERFMVDKVSGHAEYAVMAFGGLFGLGHRHYPVPWKALTYDPDKGGYVVALSKEKLENAPYYDNEGGEPSYDRAYGQEVYAYYGVPYL</sequence>
<dbReference type="OrthoDB" id="7274881at2"/>
<dbReference type="SUPFAM" id="SSF50346">
    <property type="entry name" value="PRC-barrel domain"/>
    <property type="match status" value="1"/>
</dbReference>
<dbReference type="Gene3D" id="2.30.30.240">
    <property type="entry name" value="PRC-barrel domain"/>
    <property type="match status" value="1"/>
</dbReference>
<proteinExistence type="predicted"/>
<dbReference type="PANTHER" id="PTHR36505">
    <property type="entry name" value="BLR1072 PROTEIN"/>
    <property type="match status" value="1"/>
</dbReference>
<dbReference type="EMBL" id="CP042239">
    <property type="protein sequence ID" value="QDX27955.1"/>
    <property type="molecule type" value="Genomic_DNA"/>
</dbReference>
<dbReference type="Pfam" id="PF05239">
    <property type="entry name" value="PRC"/>
    <property type="match status" value="1"/>
</dbReference>
<dbReference type="KEGG" id="ssua:FPZ54_19350"/>
<keyword evidence="3" id="KW-1185">Reference proteome</keyword>
<evidence type="ECO:0000259" key="1">
    <source>
        <dbReference type="Pfam" id="PF05239"/>
    </source>
</evidence>